<keyword evidence="2" id="KW-1185">Reference proteome</keyword>
<reference evidence="1 2" key="1">
    <citation type="journal article" date="2001" name="FEMS Microbiol. Lett.">
        <title>Oceanobacillus iheyensis gen. nov., sp. nov., a deep-sea extremely halotolerant and alkaliphilic species isolated from a depth of 1050 m on the Iheya Ridge.</title>
        <authorList>
            <person name="Lu J."/>
            <person name="Nogi Y."/>
            <person name="Takami H."/>
        </authorList>
    </citation>
    <scope>NUCLEOTIDE SEQUENCE [LARGE SCALE GENOMIC DNA]</scope>
    <source>
        <strain evidence="2">DSM 14371 / CIP 107618 / JCM 11309 / KCTC 3954 / HTE831</strain>
    </source>
</reference>
<gene>
    <name evidence="1" type="ordered locus">OB0352</name>
</gene>
<reference evidence="1 2" key="2">
    <citation type="journal article" date="2002" name="Nucleic Acids Res.">
        <title>Genome sequence of Oceanobacillus iheyensis isolated from the Iheya Ridge and its unexpected adaptive capabilities to extreme environments.</title>
        <authorList>
            <person name="Takami H."/>
            <person name="Takaki Y."/>
            <person name="Uchiyama I."/>
        </authorList>
    </citation>
    <scope>NUCLEOTIDE SEQUENCE [LARGE SCALE GENOMIC DNA]</scope>
    <source>
        <strain evidence="2">DSM 14371 / CIP 107618 / JCM 11309 / KCTC 3954 / HTE831</strain>
    </source>
</reference>
<evidence type="ECO:0000313" key="2">
    <source>
        <dbReference type="Proteomes" id="UP000000822"/>
    </source>
</evidence>
<accession>Q8ETA9</accession>
<dbReference type="RefSeq" id="WP_011064755.1">
    <property type="nucleotide sequence ID" value="NC_004193.1"/>
</dbReference>
<dbReference type="Proteomes" id="UP000000822">
    <property type="component" value="Chromosome"/>
</dbReference>
<evidence type="ECO:0000313" key="1">
    <source>
        <dbReference type="EMBL" id="BAC12308.1"/>
    </source>
</evidence>
<name>Q8ETA9_OCEIH</name>
<protein>
    <submittedName>
        <fullName evidence="1">Uncharacterized protein</fullName>
    </submittedName>
</protein>
<organism evidence="1 2">
    <name type="scientific">Oceanobacillus iheyensis (strain DSM 14371 / CIP 107618 / JCM 11309 / KCTC 3954 / HTE831)</name>
    <dbReference type="NCBI Taxonomy" id="221109"/>
    <lineage>
        <taxon>Bacteria</taxon>
        <taxon>Bacillati</taxon>
        <taxon>Bacillota</taxon>
        <taxon>Bacilli</taxon>
        <taxon>Bacillales</taxon>
        <taxon>Bacillaceae</taxon>
        <taxon>Oceanobacillus</taxon>
    </lineage>
</organism>
<proteinExistence type="predicted"/>
<sequence>MLYVDEVYGEFEIGGVLVDLVESEKESELIEDNRKESDRIL</sequence>
<dbReference type="EMBL" id="BA000028">
    <property type="protein sequence ID" value="BAC12308.1"/>
    <property type="molecule type" value="Genomic_DNA"/>
</dbReference>
<dbReference type="AlphaFoldDB" id="Q8ETA9"/>
<dbReference type="KEGG" id="oih:OB0352"/>
<dbReference type="HOGENOM" id="CLU_3273586_0_0_9"/>